<keyword evidence="6" id="KW-0863">Zinc-finger</keyword>
<keyword evidence="7" id="KW-0862">Zinc</keyword>
<evidence type="ECO:0000256" key="9">
    <source>
        <dbReference type="ARBA" id="ARBA00023136"/>
    </source>
</evidence>
<gene>
    <name evidence="11" type="ORF">DERYTH_LOCUS28033</name>
</gene>
<dbReference type="Proteomes" id="UP000789405">
    <property type="component" value="Unassembled WGS sequence"/>
</dbReference>
<dbReference type="GO" id="GO:0012505">
    <property type="term" value="C:endomembrane system"/>
    <property type="evidence" value="ECO:0007669"/>
    <property type="project" value="UniProtKB-SubCell"/>
</dbReference>
<dbReference type="GO" id="GO:0043161">
    <property type="term" value="P:proteasome-mediated ubiquitin-dependent protein catabolic process"/>
    <property type="evidence" value="ECO:0007669"/>
    <property type="project" value="TreeGrafter"/>
</dbReference>
<dbReference type="InterPro" id="IPR057992">
    <property type="entry name" value="TPR_SYVN1_N"/>
</dbReference>
<dbReference type="InterPro" id="IPR050731">
    <property type="entry name" value="HRD1_E3_ubiq-ligases"/>
</dbReference>
<evidence type="ECO:0000256" key="2">
    <source>
        <dbReference type="ARBA" id="ARBA00004906"/>
    </source>
</evidence>
<evidence type="ECO:0000259" key="10">
    <source>
        <dbReference type="Pfam" id="PF25563"/>
    </source>
</evidence>
<dbReference type="GO" id="GO:0008270">
    <property type="term" value="F:zinc ion binding"/>
    <property type="evidence" value="ECO:0007669"/>
    <property type="project" value="UniProtKB-KW"/>
</dbReference>
<name>A0A9N9KEE5_9GLOM</name>
<comment type="pathway">
    <text evidence="2">Protein modification; protein ubiquitination.</text>
</comment>
<dbReference type="GO" id="GO:0061630">
    <property type="term" value="F:ubiquitin protein ligase activity"/>
    <property type="evidence" value="ECO:0007669"/>
    <property type="project" value="UniProtKB-EC"/>
</dbReference>
<evidence type="ECO:0000313" key="12">
    <source>
        <dbReference type="Proteomes" id="UP000789405"/>
    </source>
</evidence>
<dbReference type="AlphaFoldDB" id="A0A9N9KEE5"/>
<dbReference type="EMBL" id="CAJVPY010067618">
    <property type="protein sequence ID" value="CAG8826144.1"/>
    <property type="molecule type" value="Genomic_DNA"/>
</dbReference>
<keyword evidence="3" id="KW-0808">Transferase</keyword>
<accession>A0A9N9KEE5</accession>
<evidence type="ECO:0000256" key="7">
    <source>
        <dbReference type="ARBA" id="ARBA00022833"/>
    </source>
</evidence>
<dbReference type="OrthoDB" id="7759664at2759"/>
<protein>
    <submittedName>
        <fullName evidence="11">28281_t:CDS:1</fullName>
    </submittedName>
</protein>
<feature type="domain" description="E3 ubiquitin-protein ligase synoviolin-like TPR repeats" evidence="10">
    <location>
        <begin position="1"/>
        <end position="82"/>
    </location>
</feature>
<dbReference type="GO" id="GO:0036503">
    <property type="term" value="P:ERAD pathway"/>
    <property type="evidence" value="ECO:0007669"/>
    <property type="project" value="TreeGrafter"/>
</dbReference>
<feature type="non-terminal residue" evidence="11">
    <location>
        <position position="82"/>
    </location>
</feature>
<keyword evidence="9" id="KW-0472">Membrane</keyword>
<evidence type="ECO:0000256" key="8">
    <source>
        <dbReference type="ARBA" id="ARBA00022989"/>
    </source>
</evidence>
<evidence type="ECO:0000256" key="3">
    <source>
        <dbReference type="ARBA" id="ARBA00022679"/>
    </source>
</evidence>
<evidence type="ECO:0000256" key="1">
    <source>
        <dbReference type="ARBA" id="ARBA00004370"/>
    </source>
</evidence>
<organism evidence="11 12">
    <name type="scientific">Dentiscutata erythropus</name>
    <dbReference type="NCBI Taxonomy" id="1348616"/>
    <lineage>
        <taxon>Eukaryota</taxon>
        <taxon>Fungi</taxon>
        <taxon>Fungi incertae sedis</taxon>
        <taxon>Mucoromycota</taxon>
        <taxon>Glomeromycotina</taxon>
        <taxon>Glomeromycetes</taxon>
        <taxon>Diversisporales</taxon>
        <taxon>Gigasporaceae</taxon>
        <taxon>Dentiscutata</taxon>
    </lineage>
</organism>
<keyword evidence="4" id="KW-0812">Transmembrane</keyword>
<evidence type="ECO:0000313" key="11">
    <source>
        <dbReference type="EMBL" id="CAG8826144.1"/>
    </source>
</evidence>
<dbReference type="Pfam" id="PF25563">
    <property type="entry name" value="TPR_SYVN1_N"/>
    <property type="match status" value="1"/>
</dbReference>
<evidence type="ECO:0000256" key="4">
    <source>
        <dbReference type="ARBA" id="ARBA00022692"/>
    </source>
</evidence>
<keyword evidence="8" id="KW-1133">Transmembrane helix</keyword>
<comment type="caution">
    <text evidence="11">The sequence shown here is derived from an EMBL/GenBank/DDBJ whole genome shotgun (WGS) entry which is preliminary data.</text>
</comment>
<feature type="non-terminal residue" evidence="11">
    <location>
        <position position="1"/>
    </location>
</feature>
<comment type="subcellular location">
    <subcellularLocation>
        <location evidence="1">Membrane</location>
    </subcellularLocation>
</comment>
<sequence length="82" mass="9925">ILMNMGFFLTIIFGQLLQAIFFGRLRAVEIEHLYERSWYAVTETCLAMTIFRDEFDTRFVVTFTTLLFLKIFHWLCQDRVEF</sequence>
<evidence type="ECO:0000256" key="5">
    <source>
        <dbReference type="ARBA" id="ARBA00022723"/>
    </source>
</evidence>
<proteinExistence type="predicted"/>
<reference evidence="11" key="1">
    <citation type="submission" date="2021-06" db="EMBL/GenBank/DDBJ databases">
        <authorList>
            <person name="Kallberg Y."/>
            <person name="Tangrot J."/>
            <person name="Rosling A."/>
        </authorList>
    </citation>
    <scope>NUCLEOTIDE SEQUENCE</scope>
    <source>
        <strain evidence="11">MA453B</strain>
    </source>
</reference>
<keyword evidence="5" id="KW-0479">Metal-binding</keyword>
<dbReference type="PANTHER" id="PTHR22763:SF184">
    <property type="entry name" value="E3 UBIQUITIN-PROTEIN LIGASE SYNOVIOLIN"/>
    <property type="match status" value="1"/>
</dbReference>
<evidence type="ECO:0000256" key="6">
    <source>
        <dbReference type="ARBA" id="ARBA00022771"/>
    </source>
</evidence>
<keyword evidence="12" id="KW-1185">Reference proteome</keyword>
<dbReference type="PANTHER" id="PTHR22763">
    <property type="entry name" value="RING ZINC FINGER PROTEIN"/>
    <property type="match status" value="1"/>
</dbReference>